<evidence type="ECO:0000256" key="1">
    <source>
        <dbReference type="ARBA" id="ARBA00004370"/>
    </source>
</evidence>
<evidence type="ECO:0000256" key="5">
    <source>
        <dbReference type="SAM" id="Phobius"/>
    </source>
</evidence>
<keyword evidence="2 5" id="KW-0812">Transmembrane</keyword>
<feature type="domain" description="G-protein coupled receptors family 1 profile" evidence="6">
    <location>
        <begin position="33"/>
        <end position="302"/>
    </location>
</feature>
<evidence type="ECO:0000259" key="6">
    <source>
        <dbReference type="PROSITE" id="PS50262"/>
    </source>
</evidence>
<evidence type="ECO:0000256" key="3">
    <source>
        <dbReference type="ARBA" id="ARBA00022989"/>
    </source>
</evidence>
<keyword evidence="4 5" id="KW-0472">Membrane</keyword>
<keyword evidence="7" id="KW-1185">Reference proteome</keyword>
<dbReference type="GeneID" id="111087464"/>
<dbReference type="Proteomes" id="UP000694941">
    <property type="component" value="Unplaced"/>
</dbReference>
<organism evidence="7 8">
    <name type="scientific">Limulus polyphemus</name>
    <name type="common">Atlantic horseshoe crab</name>
    <dbReference type="NCBI Taxonomy" id="6850"/>
    <lineage>
        <taxon>Eukaryota</taxon>
        <taxon>Metazoa</taxon>
        <taxon>Ecdysozoa</taxon>
        <taxon>Arthropoda</taxon>
        <taxon>Chelicerata</taxon>
        <taxon>Merostomata</taxon>
        <taxon>Xiphosura</taxon>
        <taxon>Limulidae</taxon>
        <taxon>Limulus</taxon>
    </lineage>
</organism>
<gene>
    <name evidence="8" type="primary">LOC111087464</name>
</gene>
<feature type="transmembrane region" description="Helical" evidence="5">
    <location>
        <begin position="181"/>
        <end position="204"/>
    </location>
</feature>
<accession>A0ABM1T1V7</accession>
<dbReference type="PROSITE" id="PS50262">
    <property type="entry name" value="G_PROTEIN_RECEP_F1_2"/>
    <property type="match status" value="1"/>
</dbReference>
<dbReference type="RefSeq" id="XP_022249863.1">
    <property type="nucleotide sequence ID" value="XM_022394155.1"/>
</dbReference>
<feature type="transmembrane region" description="Helical" evidence="5">
    <location>
        <begin position="244"/>
        <end position="265"/>
    </location>
</feature>
<name>A0ABM1T1V7_LIMPO</name>
<comment type="subcellular location">
    <subcellularLocation>
        <location evidence="1">Membrane</location>
    </subcellularLocation>
</comment>
<reference evidence="8" key="1">
    <citation type="submission" date="2025-08" db="UniProtKB">
        <authorList>
            <consortium name="RefSeq"/>
        </authorList>
    </citation>
    <scope>IDENTIFICATION</scope>
    <source>
        <tissue evidence="8">Muscle</tissue>
    </source>
</reference>
<keyword evidence="3 5" id="KW-1133">Transmembrane helix</keyword>
<protein>
    <submittedName>
        <fullName evidence="8">Cannabinoid receptor 1-like</fullName>
    </submittedName>
</protein>
<dbReference type="SUPFAM" id="SSF81321">
    <property type="entry name" value="Family A G protein-coupled receptor-like"/>
    <property type="match status" value="1"/>
</dbReference>
<feature type="transmembrane region" description="Helical" evidence="5">
    <location>
        <begin position="20"/>
        <end position="42"/>
    </location>
</feature>
<sequence>MERLNCSSGPQNFQNQETFIILAVSMTTTAFFLNFLQVTVIIHQKLYKSSKNIVLLNFSICGQLTSAIDLWYIYTAMKWTKSDEVDPLDDLYLCLLLPSGLLLLSFFTFWGLYVARVIQQYIVVLKHRCFTNFHHEISVTMALIASSWTEGIVLALLPLIGWNSWNGLCHVPTVWESSFSLTFGLLYILHLLVITAMFVDMLVLNLKKRRTIQPYPNENTVSFNDISIQYQHPPTLYSRENFTLLLEVIIFILFTLPFLIYFVYLHIHPISDPCLIFPKHHITNMWMSMLLILFAAVIPIFHMCSQRDLTRSYIAFIQSLVQNSASTQTQETEENQHQMH</sequence>
<evidence type="ECO:0000256" key="4">
    <source>
        <dbReference type="ARBA" id="ARBA00023136"/>
    </source>
</evidence>
<evidence type="ECO:0000313" key="7">
    <source>
        <dbReference type="Proteomes" id="UP000694941"/>
    </source>
</evidence>
<feature type="transmembrane region" description="Helical" evidence="5">
    <location>
        <begin position="285"/>
        <end position="304"/>
    </location>
</feature>
<dbReference type="Gene3D" id="1.20.1070.10">
    <property type="entry name" value="Rhodopsin 7-helix transmembrane proteins"/>
    <property type="match status" value="1"/>
</dbReference>
<evidence type="ECO:0000256" key="2">
    <source>
        <dbReference type="ARBA" id="ARBA00022692"/>
    </source>
</evidence>
<evidence type="ECO:0000313" key="8">
    <source>
        <dbReference type="RefSeq" id="XP_022249863.1"/>
    </source>
</evidence>
<feature type="transmembrane region" description="Helical" evidence="5">
    <location>
        <begin position="139"/>
        <end position="161"/>
    </location>
</feature>
<feature type="transmembrane region" description="Helical" evidence="5">
    <location>
        <begin position="95"/>
        <end position="118"/>
    </location>
</feature>
<dbReference type="InterPro" id="IPR017452">
    <property type="entry name" value="GPCR_Rhodpsn_7TM"/>
</dbReference>
<proteinExistence type="predicted"/>
<feature type="transmembrane region" description="Helical" evidence="5">
    <location>
        <begin position="54"/>
        <end position="75"/>
    </location>
</feature>